<keyword evidence="5" id="KW-1185">Reference proteome</keyword>
<name>A0A2S0VQP6_9ALTE</name>
<dbReference type="Pfam" id="PF00583">
    <property type="entry name" value="Acetyltransf_1"/>
    <property type="match status" value="1"/>
</dbReference>
<dbReference type="Proteomes" id="UP000244441">
    <property type="component" value="Chromosome"/>
</dbReference>
<dbReference type="SUPFAM" id="SSF55729">
    <property type="entry name" value="Acyl-CoA N-acyltransferases (Nat)"/>
    <property type="match status" value="1"/>
</dbReference>
<dbReference type="InterPro" id="IPR000182">
    <property type="entry name" value="GNAT_dom"/>
</dbReference>
<dbReference type="Gene3D" id="3.40.630.30">
    <property type="match status" value="1"/>
</dbReference>
<keyword evidence="1 4" id="KW-0808">Transferase</keyword>
<evidence type="ECO:0000313" key="4">
    <source>
        <dbReference type="EMBL" id="AWB66524.1"/>
    </source>
</evidence>
<feature type="domain" description="N-acetyltransferase" evidence="3">
    <location>
        <begin position="15"/>
        <end position="156"/>
    </location>
</feature>
<gene>
    <name evidence="4" type="ORF">C2869_08825</name>
</gene>
<dbReference type="EMBL" id="CP026604">
    <property type="protein sequence ID" value="AWB66524.1"/>
    <property type="molecule type" value="Genomic_DNA"/>
</dbReference>
<dbReference type="KEGG" id="cate:C2869_08825"/>
<evidence type="ECO:0000313" key="5">
    <source>
        <dbReference type="Proteomes" id="UP000244441"/>
    </source>
</evidence>
<dbReference type="PANTHER" id="PTHR10545:SF29">
    <property type="entry name" value="GH14572P-RELATED"/>
    <property type="match status" value="1"/>
</dbReference>
<protein>
    <submittedName>
        <fullName evidence="4">GNAT family N-acetyltransferase</fullName>
    </submittedName>
</protein>
<keyword evidence="2" id="KW-0012">Acyltransferase</keyword>
<dbReference type="RefSeq" id="WP_108602587.1">
    <property type="nucleotide sequence ID" value="NZ_CP026604.1"/>
</dbReference>
<dbReference type="GO" id="GO:0008080">
    <property type="term" value="F:N-acetyltransferase activity"/>
    <property type="evidence" value="ECO:0007669"/>
    <property type="project" value="TreeGrafter"/>
</dbReference>
<accession>A0A2S0VQP6</accession>
<organism evidence="4 5">
    <name type="scientific">Saccharobesus litoralis</name>
    <dbReference type="NCBI Taxonomy" id="2172099"/>
    <lineage>
        <taxon>Bacteria</taxon>
        <taxon>Pseudomonadati</taxon>
        <taxon>Pseudomonadota</taxon>
        <taxon>Gammaproteobacteria</taxon>
        <taxon>Alteromonadales</taxon>
        <taxon>Alteromonadaceae</taxon>
        <taxon>Saccharobesus</taxon>
    </lineage>
</organism>
<proteinExistence type="predicted"/>
<dbReference type="InterPro" id="IPR051016">
    <property type="entry name" value="Diverse_Substrate_AcTransf"/>
</dbReference>
<dbReference type="CDD" id="cd04301">
    <property type="entry name" value="NAT_SF"/>
    <property type="match status" value="1"/>
</dbReference>
<dbReference type="AlphaFoldDB" id="A0A2S0VQP6"/>
<dbReference type="InterPro" id="IPR016181">
    <property type="entry name" value="Acyl_CoA_acyltransferase"/>
</dbReference>
<evidence type="ECO:0000256" key="1">
    <source>
        <dbReference type="ARBA" id="ARBA00022679"/>
    </source>
</evidence>
<dbReference type="PROSITE" id="PS51186">
    <property type="entry name" value="GNAT"/>
    <property type="match status" value="1"/>
</dbReference>
<evidence type="ECO:0000259" key="3">
    <source>
        <dbReference type="PROSITE" id="PS51186"/>
    </source>
</evidence>
<evidence type="ECO:0000256" key="2">
    <source>
        <dbReference type="ARBA" id="ARBA00023315"/>
    </source>
</evidence>
<sequence>MQITLVDLDNPLHSQAVMTMMTNYATDPMGGGQDLAPDVKAKLISQLKKQPLYSGFIMWNGKQPIGLANCFAGFSTFKAQPLLNIHDFAISEEYRGQGLGQQLMQFVCEFAKQQGHCKVTLEVLSNNQVAKNVYAKAGFAQYKLASDVAEFWQKYL</sequence>
<dbReference type="OrthoDB" id="9799601at2"/>
<reference evidence="4 5" key="1">
    <citation type="submission" date="2018-01" db="EMBL/GenBank/DDBJ databases">
        <title>Genome sequence of a Cantenovulum-like bacteria.</title>
        <authorList>
            <person name="Tan W.R."/>
            <person name="Lau N.-S."/>
            <person name="Go F."/>
            <person name="Amirul A.-A.A."/>
        </authorList>
    </citation>
    <scope>NUCLEOTIDE SEQUENCE [LARGE SCALE GENOMIC DNA]</scope>
    <source>
        <strain evidence="4 5">CCB-QB4</strain>
    </source>
</reference>
<dbReference type="PANTHER" id="PTHR10545">
    <property type="entry name" value="DIAMINE N-ACETYLTRANSFERASE"/>
    <property type="match status" value="1"/>
</dbReference>